<keyword evidence="5 7" id="KW-0503">Monooxygenase</keyword>
<evidence type="ECO:0000313" key="8">
    <source>
        <dbReference type="EMBL" id="KAG2234956.1"/>
    </source>
</evidence>
<evidence type="ECO:0000256" key="1">
    <source>
        <dbReference type="ARBA" id="ARBA00001971"/>
    </source>
</evidence>
<dbReference type="SUPFAM" id="SSF48264">
    <property type="entry name" value="Cytochrome P450"/>
    <property type="match status" value="1"/>
</dbReference>
<dbReference type="GO" id="GO:0020037">
    <property type="term" value="F:heme binding"/>
    <property type="evidence" value="ECO:0007669"/>
    <property type="project" value="InterPro"/>
</dbReference>
<evidence type="ECO:0000256" key="4">
    <source>
        <dbReference type="ARBA" id="ARBA00023004"/>
    </source>
</evidence>
<dbReference type="GO" id="GO:0016705">
    <property type="term" value="F:oxidoreductase activity, acting on paired donors, with incorporation or reduction of molecular oxygen"/>
    <property type="evidence" value="ECO:0007669"/>
    <property type="project" value="InterPro"/>
</dbReference>
<dbReference type="CDD" id="cd11041">
    <property type="entry name" value="CYP503A1-like"/>
    <property type="match status" value="1"/>
</dbReference>
<dbReference type="Gene3D" id="1.10.630.10">
    <property type="entry name" value="Cytochrome P450"/>
    <property type="match status" value="1"/>
</dbReference>
<dbReference type="EMBL" id="JAEPRE010000042">
    <property type="protein sequence ID" value="KAG2234956.1"/>
    <property type="molecule type" value="Genomic_DNA"/>
</dbReference>
<dbReference type="GO" id="GO:0004497">
    <property type="term" value="F:monooxygenase activity"/>
    <property type="evidence" value="ECO:0007669"/>
    <property type="project" value="UniProtKB-KW"/>
</dbReference>
<organism evidence="8 9">
    <name type="scientific">Thamnidium elegans</name>
    <dbReference type="NCBI Taxonomy" id="101142"/>
    <lineage>
        <taxon>Eukaryota</taxon>
        <taxon>Fungi</taxon>
        <taxon>Fungi incertae sedis</taxon>
        <taxon>Mucoromycota</taxon>
        <taxon>Mucoromycotina</taxon>
        <taxon>Mucoromycetes</taxon>
        <taxon>Mucorales</taxon>
        <taxon>Mucorineae</taxon>
        <taxon>Mucoraceae</taxon>
        <taxon>Thamnidium</taxon>
    </lineage>
</organism>
<dbReference type="GO" id="GO:0005506">
    <property type="term" value="F:iron ion binding"/>
    <property type="evidence" value="ECO:0007669"/>
    <property type="project" value="InterPro"/>
</dbReference>
<evidence type="ECO:0000313" key="9">
    <source>
        <dbReference type="Proteomes" id="UP000613177"/>
    </source>
</evidence>
<reference evidence="8" key="1">
    <citation type="submission" date="2021-01" db="EMBL/GenBank/DDBJ databases">
        <title>Metabolic potential, ecology and presence of endohyphal bacteria is reflected in genomic diversity of Mucoromycotina.</title>
        <authorList>
            <person name="Muszewska A."/>
            <person name="Okrasinska A."/>
            <person name="Steczkiewicz K."/>
            <person name="Drgas O."/>
            <person name="Orlowska M."/>
            <person name="Perlinska-Lenart U."/>
            <person name="Aleksandrzak-Piekarczyk T."/>
            <person name="Szatraj K."/>
            <person name="Zielenkiewicz U."/>
            <person name="Pilsyk S."/>
            <person name="Malc E."/>
            <person name="Mieczkowski P."/>
            <person name="Kruszewska J.S."/>
            <person name="Biernat P."/>
            <person name="Pawlowska J."/>
        </authorList>
    </citation>
    <scope>NUCLEOTIDE SEQUENCE</scope>
    <source>
        <strain evidence="8">WA0000018081</strain>
    </source>
</reference>
<name>A0A8H7STU9_9FUNG</name>
<dbReference type="InterPro" id="IPR001128">
    <property type="entry name" value="Cyt_P450"/>
</dbReference>
<comment type="cofactor">
    <cofactor evidence="1 6">
        <name>heme</name>
        <dbReference type="ChEBI" id="CHEBI:30413"/>
    </cofactor>
</comment>
<keyword evidence="7" id="KW-0560">Oxidoreductase</keyword>
<feature type="binding site" description="axial binding residue" evidence="6">
    <location>
        <position position="468"/>
    </location>
    <ligand>
        <name>heme</name>
        <dbReference type="ChEBI" id="CHEBI:30413"/>
    </ligand>
    <ligandPart>
        <name>Fe</name>
        <dbReference type="ChEBI" id="CHEBI:18248"/>
    </ligandPart>
</feature>
<dbReference type="PRINTS" id="PR00465">
    <property type="entry name" value="EP450IV"/>
</dbReference>
<evidence type="ECO:0000256" key="5">
    <source>
        <dbReference type="ARBA" id="ARBA00023033"/>
    </source>
</evidence>
<evidence type="ECO:0000256" key="3">
    <source>
        <dbReference type="ARBA" id="ARBA00022723"/>
    </source>
</evidence>
<evidence type="ECO:0000256" key="6">
    <source>
        <dbReference type="PIRSR" id="PIRSR602403-1"/>
    </source>
</evidence>
<dbReference type="PROSITE" id="PS00086">
    <property type="entry name" value="CYTOCHROME_P450"/>
    <property type="match status" value="1"/>
</dbReference>
<dbReference type="PANTHER" id="PTHR46206:SF6">
    <property type="entry name" value="CYTOCHROME P450 MONOOXYGENASE AN1598-RELATED"/>
    <property type="match status" value="1"/>
</dbReference>
<dbReference type="InterPro" id="IPR036396">
    <property type="entry name" value="Cyt_P450_sf"/>
</dbReference>
<accession>A0A8H7STU9</accession>
<evidence type="ECO:0008006" key="10">
    <source>
        <dbReference type="Google" id="ProtNLM"/>
    </source>
</evidence>
<sequence length="521" mass="58419">MITILNNKLFSLINNDTHKKQLVTLSAAATVTFILWRLYSKPKPTSIDRALLPPLVKGGIPFLGHLLDLQKDPAKFLDRARETEGPCFSIKIPAHHNLVVVTGTLIGEVMKSQKNFDFNRGIELLIPAAKVVNESYKHKYVVEDISSKEKHPILYPLRHNFKETQIDVFSERIQTALKLALDKELSLNKGEQKTVNVWETLTVLIAYISCACFAGSKVGYNEDLIASMATFTQKIITAGVFLSIFPDWFGKFLVRNFYSVEHEMDVIMKLLVPELQKIRNGEVDDEPTFISMVLNLPKEDGKARTEEEAAYYFNNIALASIHTTSHFASFAIHELACRPSLVTDLRAEIATLGNDRTPETVATLPLMDSLFREVLRCDVDILGMHHLALQDTLMSTGQIIPKGSLVVGAVEQAHRDTCFLPINENTGEFYTGDSPLNQFDAYRFVNKKMKSTSIGVDHLTFGLGPHACPGRYFAANEIKYVIAEMLIRYNFTTKSGERASDNVLLGMTKFPPTENLIFEGL</sequence>
<keyword evidence="4 6" id="KW-0408">Iron</keyword>
<evidence type="ECO:0000256" key="2">
    <source>
        <dbReference type="ARBA" id="ARBA00010617"/>
    </source>
</evidence>
<dbReference type="OrthoDB" id="1844152at2759"/>
<dbReference type="Pfam" id="PF00067">
    <property type="entry name" value="p450"/>
    <property type="match status" value="1"/>
</dbReference>
<comment type="caution">
    <text evidence="8">The sequence shown here is derived from an EMBL/GenBank/DDBJ whole genome shotgun (WGS) entry which is preliminary data.</text>
</comment>
<proteinExistence type="inferred from homology"/>
<comment type="similarity">
    <text evidence="2 7">Belongs to the cytochrome P450 family.</text>
</comment>
<dbReference type="Proteomes" id="UP000613177">
    <property type="component" value="Unassembled WGS sequence"/>
</dbReference>
<dbReference type="InterPro" id="IPR017972">
    <property type="entry name" value="Cyt_P450_CS"/>
</dbReference>
<protein>
    <recommendedName>
        <fullName evidence="10">Cytochrome P450</fullName>
    </recommendedName>
</protein>
<keyword evidence="9" id="KW-1185">Reference proteome</keyword>
<keyword evidence="3 6" id="KW-0479">Metal-binding</keyword>
<dbReference type="AlphaFoldDB" id="A0A8H7STU9"/>
<dbReference type="InterPro" id="IPR002403">
    <property type="entry name" value="Cyt_P450_E_grp-IV"/>
</dbReference>
<gene>
    <name evidence="8" type="ORF">INT48_005110</name>
</gene>
<dbReference type="PANTHER" id="PTHR46206">
    <property type="entry name" value="CYTOCHROME P450"/>
    <property type="match status" value="1"/>
</dbReference>
<keyword evidence="6 7" id="KW-0349">Heme</keyword>
<evidence type="ECO:0000256" key="7">
    <source>
        <dbReference type="RuleBase" id="RU000461"/>
    </source>
</evidence>